<evidence type="ECO:0000313" key="2">
    <source>
        <dbReference type="Proteomes" id="UP000489600"/>
    </source>
</evidence>
<proteinExistence type="predicted"/>
<organism evidence="1 2">
    <name type="scientific">Arabis nemorensis</name>
    <dbReference type="NCBI Taxonomy" id="586526"/>
    <lineage>
        <taxon>Eukaryota</taxon>
        <taxon>Viridiplantae</taxon>
        <taxon>Streptophyta</taxon>
        <taxon>Embryophyta</taxon>
        <taxon>Tracheophyta</taxon>
        <taxon>Spermatophyta</taxon>
        <taxon>Magnoliopsida</taxon>
        <taxon>eudicotyledons</taxon>
        <taxon>Gunneridae</taxon>
        <taxon>Pentapetalae</taxon>
        <taxon>rosids</taxon>
        <taxon>malvids</taxon>
        <taxon>Brassicales</taxon>
        <taxon>Brassicaceae</taxon>
        <taxon>Arabideae</taxon>
        <taxon>Arabis</taxon>
    </lineage>
</organism>
<evidence type="ECO:0000313" key="1">
    <source>
        <dbReference type="EMBL" id="VVB02105.1"/>
    </source>
</evidence>
<protein>
    <submittedName>
        <fullName evidence="1">Uncharacterized protein</fullName>
    </submittedName>
</protein>
<comment type="caution">
    <text evidence="1">The sequence shown here is derived from an EMBL/GenBank/DDBJ whole genome shotgun (WGS) entry which is preliminary data.</text>
</comment>
<name>A0A565BLA1_9BRAS</name>
<sequence>MVAGSYPFRAQSVVDEVPAPYRRRVWSGSVDPLLSSGSGVSVSSPPVSLLVELGVGFVVRGLVDIETCFMFLL</sequence>
<dbReference type="Proteomes" id="UP000489600">
    <property type="component" value="Unassembled WGS sequence"/>
</dbReference>
<gene>
    <name evidence="1" type="ORF">ANE_LOCUS12549</name>
</gene>
<accession>A0A565BLA1</accession>
<dbReference type="EMBL" id="CABITT030000004">
    <property type="protein sequence ID" value="VVB02105.1"/>
    <property type="molecule type" value="Genomic_DNA"/>
</dbReference>
<dbReference type="AlphaFoldDB" id="A0A565BLA1"/>
<keyword evidence="2" id="KW-1185">Reference proteome</keyword>
<reference evidence="1" key="1">
    <citation type="submission" date="2019-07" db="EMBL/GenBank/DDBJ databases">
        <authorList>
            <person name="Dittberner H."/>
        </authorList>
    </citation>
    <scope>NUCLEOTIDE SEQUENCE [LARGE SCALE GENOMIC DNA]</scope>
</reference>